<name>A0A564YA65_HYMDI</name>
<dbReference type="InterPro" id="IPR050889">
    <property type="entry name" value="Dendritic_Spine_Reg/Scaffold"/>
</dbReference>
<feature type="repeat" description="ANK" evidence="3">
    <location>
        <begin position="55"/>
        <end position="87"/>
    </location>
</feature>
<sequence>MNMDPIYMYELCYQSRNIQHPLNPNLIKAADKNDETGVNSALSCGANVNARETVTGRTALHIAASNGFDGILRALLSYRPSLQTQDRDGNFPINLAAKHGHLKCVKMLMSQGSFAFIGNKEFKNPLMLAAENGHFNIVEYLLNNKIKMFYQLNKMHESELTLASKNGHLEIVRILLETANSNIDRQKELNEALRLAVDETNLEVAELLIAAGANIE</sequence>
<keyword evidence="2 3" id="KW-0040">ANK repeat</keyword>
<reference evidence="5 6" key="1">
    <citation type="submission" date="2019-07" db="EMBL/GenBank/DDBJ databases">
        <authorList>
            <person name="Jastrzebski P J."/>
            <person name="Paukszto L."/>
            <person name="Jastrzebski P J."/>
        </authorList>
    </citation>
    <scope>NUCLEOTIDE SEQUENCE [LARGE SCALE GENOMIC DNA]</scope>
    <source>
        <strain evidence="5 6">WMS-il1</strain>
    </source>
</reference>
<dbReference type="Pfam" id="PF12796">
    <property type="entry name" value="Ank_2"/>
    <property type="match status" value="2"/>
</dbReference>
<keyword evidence="4" id="KW-0175">Coiled coil</keyword>
<dbReference type="SMART" id="SM00248">
    <property type="entry name" value="ANK"/>
    <property type="match status" value="6"/>
</dbReference>
<evidence type="ECO:0000256" key="4">
    <source>
        <dbReference type="SAM" id="Coils"/>
    </source>
</evidence>
<dbReference type="PANTHER" id="PTHR24166">
    <property type="entry name" value="ROLLING PEBBLES, ISOFORM B"/>
    <property type="match status" value="1"/>
</dbReference>
<keyword evidence="6" id="KW-1185">Reference proteome</keyword>
<evidence type="ECO:0000256" key="3">
    <source>
        <dbReference type="PROSITE-ProRule" id="PRU00023"/>
    </source>
</evidence>
<organism evidence="5 6">
    <name type="scientific">Hymenolepis diminuta</name>
    <name type="common">Rat tapeworm</name>
    <dbReference type="NCBI Taxonomy" id="6216"/>
    <lineage>
        <taxon>Eukaryota</taxon>
        <taxon>Metazoa</taxon>
        <taxon>Spiralia</taxon>
        <taxon>Lophotrochozoa</taxon>
        <taxon>Platyhelminthes</taxon>
        <taxon>Cestoda</taxon>
        <taxon>Eucestoda</taxon>
        <taxon>Cyclophyllidea</taxon>
        <taxon>Hymenolepididae</taxon>
        <taxon>Hymenolepis</taxon>
    </lineage>
</organism>
<evidence type="ECO:0000313" key="6">
    <source>
        <dbReference type="Proteomes" id="UP000321570"/>
    </source>
</evidence>
<dbReference type="PANTHER" id="PTHR24166:SF48">
    <property type="entry name" value="PROTEIN VAPYRIN"/>
    <property type="match status" value="1"/>
</dbReference>
<feature type="coiled-coil region" evidence="4">
    <location>
        <begin position="176"/>
        <end position="203"/>
    </location>
</feature>
<dbReference type="AlphaFoldDB" id="A0A564YA65"/>
<dbReference type="PROSITE" id="PS50297">
    <property type="entry name" value="ANK_REP_REGION"/>
    <property type="match status" value="3"/>
</dbReference>
<dbReference type="EMBL" id="CABIJS010000122">
    <property type="protein sequence ID" value="VUZ43869.1"/>
    <property type="molecule type" value="Genomic_DNA"/>
</dbReference>
<dbReference type="PROSITE" id="PS50088">
    <property type="entry name" value="ANK_REPEAT"/>
    <property type="match status" value="3"/>
</dbReference>
<dbReference type="Gene3D" id="1.25.40.20">
    <property type="entry name" value="Ankyrin repeat-containing domain"/>
    <property type="match status" value="2"/>
</dbReference>
<evidence type="ECO:0000313" key="5">
    <source>
        <dbReference type="EMBL" id="VUZ43869.1"/>
    </source>
</evidence>
<gene>
    <name evidence="5" type="ORF">WMSIL1_LOCUS4189</name>
</gene>
<evidence type="ECO:0000256" key="2">
    <source>
        <dbReference type="ARBA" id="ARBA00023043"/>
    </source>
</evidence>
<keyword evidence="1" id="KW-0677">Repeat</keyword>
<dbReference type="InterPro" id="IPR036770">
    <property type="entry name" value="Ankyrin_rpt-contain_sf"/>
</dbReference>
<proteinExistence type="predicted"/>
<dbReference type="Proteomes" id="UP000321570">
    <property type="component" value="Unassembled WGS sequence"/>
</dbReference>
<dbReference type="InterPro" id="IPR002110">
    <property type="entry name" value="Ankyrin_rpt"/>
</dbReference>
<feature type="repeat" description="ANK" evidence="3">
    <location>
        <begin position="88"/>
        <end position="120"/>
    </location>
</feature>
<dbReference type="PRINTS" id="PR01415">
    <property type="entry name" value="ANKYRIN"/>
</dbReference>
<dbReference type="SUPFAM" id="SSF48403">
    <property type="entry name" value="Ankyrin repeat"/>
    <property type="match status" value="1"/>
</dbReference>
<feature type="repeat" description="ANK" evidence="3">
    <location>
        <begin position="188"/>
        <end position="216"/>
    </location>
</feature>
<accession>A0A564YA65</accession>
<evidence type="ECO:0000256" key="1">
    <source>
        <dbReference type="ARBA" id="ARBA00022737"/>
    </source>
</evidence>
<protein>
    <submittedName>
        <fullName evidence="5">Uncharacterized protein</fullName>
    </submittedName>
</protein>